<sequence>MMLSASRPNNPFSNIFLASLSRGTFASSMSNNEE</sequence>
<proteinExistence type="predicted"/>
<evidence type="ECO:0000313" key="1">
    <source>
        <dbReference type="EMBL" id="JAD41693.1"/>
    </source>
</evidence>
<dbReference type="AlphaFoldDB" id="A0A0A8ZVI2"/>
<organism evidence="1">
    <name type="scientific">Arundo donax</name>
    <name type="common">Giant reed</name>
    <name type="synonym">Donax arundinaceus</name>
    <dbReference type="NCBI Taxonomy" id="35708"/>
    <lineage>
        <taxon>Eukaryota</taxon>
        <taxon>Viridiplantae</taxon>
        <taxon>Streptophyta</taxon>
        <taxon>Embryophyta</taxon>
        <taxon>Tracheophyta</taxon>
        <taxon>Spermatophyta</taxon>
        <taxon>Magnoliopsida</taxon>
        <taxon>Liliopsida</taxon>
        <taxon>Poales</taxon>
        <taxon>Poaceae</taxon>
        <taxon>PACMAD clade</taxon>
        <taxon>Arundinoideae</taxon>
        <taxon>Arundineae</taxon>
        <taxon>Arundo</taxon>
    </lineage>
</organism>
<reference evidence="1" key="2">
    <citation type="journal article" date="2015" name="Data Brief">
        <title>Shoot transcriptome of the giant reed, Arundo donax.</title>
        <authorList>
            <person name="Barrero R.A."/>
            <person name="Guerrero F.D."/>
            <person name="Moolhuijzen P."/>
            <person name="Goolsby J.A."/>
            <person name="Tidwell J."/>
            <person name="Bellgard S.E."/>
            <person name="Bellgard M.I."/>
        </authorList>
    </citation>
    <scope>NUCLEOTIDE SEQUENCE</scope>
    <source>
        <tissue evidence="1">Shoot tissue taken approximately 20 cm above the soil surface</tissue>
    </source>
</reference>
<name>A0A0A8ZVI2_ARUDO</name>
<accession>A0A0A8ZVI2</accession>
<dbReference type="EMBL" id="GBRH01256202">
    <property type="protein sequence ID" value="JAD41693.1"/>
    <property type="molecule type" value="Transcribed_RNA"/>
</dbReference>
<reference evidence="1" key="1">
    <citation type="submission" date="2014-09" db="EMBL/GenBank/DDBJ databases">
        <authorList>
            <person name="Magalhaes I.L.F."/>
            <person name="Oliveira U."/>
            <person name="Santos F.R."/>
            <person name="Vidigal T.H.D.A."/>
            <person name="Brescovit A.D."/>
            <person name="Santos A.J."/>
        </authorList>
    </citation>
    <scope>NUCLEOTIDE SEQUENCE</scope>
    <source>
        <tissue evidence="1">Shoot tissue taken approximately 20 cm above the soil surface</tissue>
    </source>
</reference>
<protein>
    <submittedName>
        <fullName evidence="1">Uncharacterized protein</fullName>
    </submittedName>
</protein>